<keyword evidence="1 3" id="KW-0732">Signal</keyword>
<reference evidence="5 6" key="1">
    <citation type="submission" date="2019-04" db="EMBL/GenBank/DDBJ databases">
        <title>Flavobacterium sp. nov. isolated from construction timber.</title>
        <authorList>
            <person name="Lin S.-Y."/>
            <person name="Chang C.-T."/>
            <person name="Young C.-C."/>
        </authorList>
    </citation>
    <scope>NUCLEOTIDE SEQUENCE [LARGE SCALE GENOMIC DNA]</scope>
    <source>
        <strain evidence="5 6">CC-CTC003</strain>
    </source>
</reference>
<evidence type="ECO:0000256" key="1">
    <source>
        <dbReference type="ARBA" id="ARBA00022729"/>
    </source>
</evidence>
<dbReference type="AlphaFoldDB" id="A0A4V3W825"/>
<evidence type="ECO:0000259" key="4">
    <source>
        <dbReference type="Pfam" id="PF01551"/>
    </source>
</evidence>
<comment type="caution">
    <text evidence="5">The sequence shown here is derived from an EMBL/GenBank/DDBJ whole genome shotgun (WGS) entry which is preliminary data.</text>
</comment>
<feature type="coiled-coil region" evidence="2">
    <location>
        <begin position="177"/>
        <end position="239"/>
    </location>
</feature>
<evidence type="ECO:0000256" key="2">
    <source>
        <dbReference type="SAM" id="Coils"/>
    </source>
</evidence>
<evidence type="ECO:0000256" key="3">
    <source>
        <dbReference type="SAM" id="SignalP"/>
    </source>
</evidence>
<organism evidence="5 6">
    <name type="scientific">Flavobacterium supellecticarium</name>
    <dbReference type="NCBI Taxonomy" id="2565924"/>
    <lineage>
        <taxon>Bacteria</taxon>
        <taxon>Pseudomonadati</taxon>
        <taxon>Bacteroidota</taxon>
        <taxon>Flavobacteriia</taxon>
        <taxon>Flavobacteriales</taxon>
        <taxon>Flavobacteriaceae</taxon>
        <taxon>Flavobacterium</taxon>
    </lineage>
</organism>
<dbReference type="EMBL" id="SSNZ01000005">
    <property type="protein sequence ID" value="THF49573.1"/>
    <property type="molecule type" value="Genomic_DNA"/>
</dbReference>
<dbReference type="SUPFAM" id="SSF51261">
    <property type="entry name" value="Duplicated hybrid motif"/>
    <property type="match status" value="1"/>
</dbReference>
<feature type="signal peptide" evidence="3">
    <location>
        <begin position="1"/>
        <end position="21"/>
    </location>
</feature>
<dbReference type="PANTHER" id="PTHR21666">
    <property type="entry name" value="PEPTIDASE-RELATED"/>
    <property type="match status" value="1"/>
</dbReference>
<keyword evidence="6" id="KW-1185">Reference proteome</keyword>
<evidence type="ECO:0000313" key="5">
    <source>
        <dbReference type="EMBL" id="THF49573.1"/>
    </source>
</evidence>
<sequence>MYKTRFSILLLLLSVISWSQTEDKQRQLEERKAQIQKEIREVQKLLQTEKKKEKSVLVQISQQNTKIKLSEKLINTTQKQTRLLTDDIYLKQLEINKLGRELTVLKEDYAKMIVKSYKSRSEQSRIMFVLSSENFLQAYKRIQYMKQYASFRKMQGVEIKNKTLQLQNATVVLETKKKVKEKLIVESEKEKRELEEDKKEQEKLMKVIQKDQKKLAGDIKKKQEESKAIDRQIQRLIREAIAEANRKAREAAAALAARNKAAGKKVEKVEATPAAAESTTKFYLTPEGKALADNFRANKGRLPWPVEKGFVSLGFGDQPHPIHKSLIVHNSGVEISTEPGTNARAVFGGEVLQVQVISANNKAVFIQHGDYVTVYLNLSKVFVGKGDKVSIKQSIGEIHTNSSGRAVLKFLISQNTTTLNPQSWLANM</sequence>
<protein>
    <submittedName>
        <fullName evidence="5">Peptidase M23</fullName>
    </submittedName>
</protein>
<dbReference type="GO" id="GO:0004222">
    <property type="term" value="F:metalloendopeptidase activity"/>
    <property type="evidence" value="ECO:0007669"/>
    <property type="project" value="TreeGrafter"/>
</dbReference>
<evidence type="ECO:0000313" key="6">
    <source>
        <dbReference type="Proteomes" id="UP000307507"/>
    </source>
</evidence>
<dbReference type="InterPro" id="IPR050570">
    <property type="entry name" value="Cell_wall_metabolism_enzyme"/>
</dbReference>
<dbReference type="Gene3D" id="6.10.250.3150">
    <property type="match status" value="1"/>
</dbReference>
<dbReference type="Proteomes" id="UP000307507">
    <property type="component" value="Unassembled WGS sequence"/>
</dbReference>
<dbReference type="Pfam" id="PF01551">
    <property type="entry name" value="Peptidase_M23"/>
    <property type="match status" value="1"/>
</dbReference>
<feature type="domain" description="M23ase beta-sheet core" evidence="4">
    <location>
        <begin position="330"/>
        <end position="421"/>
    </location>
</feature>
<dbReference type="InterPro" id="IPR016047">
    <property type="entry name" value="M23ase_b-sheet_dom"/>
</dbReference>
<dbReference type="PANTHER" id="PTHR21666:SF289">
    <property type="entry name" value="L-ALA--D-GLU ENDOPEPTIDASE"/>
    <property type="match status" value="1"/>
</dbReference>
<dbReference type="RefSeq" id="WP_136403569.1">
    <property type="nucleotide sequence ID" value="NZ_SSNZ01000005.1"/>
</dbReference>
<dbReference type="Gene3D" id="2.70.70.10">
    <property type="entry name" value="Glucose Permease (Domain IIA)"/>
    <property type="match status" value="1"/>
</dbReference>
<dbReference type="CDD" id="cd12797">
    <property type="entry name" value="M23_peptidase"/>
    <property type="match status" value="1"/>
</dbReference>
<dbReference type="OrthoDB" id="9815884at2"/>
<dbReference type="InterPro" id="IPR011055">
    <property type="entry name" value="Dup_hybrid_motif"/>
</dbReference>
<proteinExistence type="predicted"/>
<feature type="chain" id="PRO_5020925456" evidence="3">
    <location>
        <begin position="22"/>
        <end position="428"/>
    </location>
</feature>
<name>A0A4V3W825_9FLAO</name>
<feature type="coiled-coil region" evidence="2">
    <location>
        <begin position="18"/>
        <end position="52"/>
    </location>
</feature>
<gene>
    <name evidence="5" type="ORF">E6C50_12560</name>
</gene>
<accession>A0A4V3W825</accession>
<keyword evidence="2" id="KW-0175">Coiled coil</keyword>